<organism evidence="1 2">
    <name type="scientific">Danxiaibacter flavus</name>
    <dbReference type="NCBI Taxonomy" id="3049108"/>
    <lineage>
        <taxon>Bacteria</taxon>
        <taxon>Pseudomonadati</taxon>
        <taxon>Bacteroidota</taxon>
        <taxon>Chitinophagia</taxon>
        <taxon>Chitinophagales</taxon>
        <taxon>Chitinophagaceae</taxon>
        <taxon>Danxiaibacter</taxon>
    </lineage>
</organism>
<evidence type="ECO:0000313" key="2">
    <source>
        <dbReference type="Proteomes" id="UP001560573"/>
    </source>
</evidence>
<protein>
    <recommendedName>
        <fullName evidence="3">PEP-CTERM sorting domain-containing protein</fullName>
    </recommendedName>
</protein>
<proteinExistence type="predicted"/>
<dbReference type="InterPro" id="IPR013320">
    <property type="entry name" value="ConA-like_dom_sf"/>
</dbReference>
<name>A0ABV3ZED7_9BACT</name>
<accession>A0ABV3ZED7</accession>
<evidence type="ECO:0000313" key="1">
    <source>
        <dbReference type="EMBL" id="MEX6688183.1"/>
    </source>
</evidence>
<comment type="caution">
    <text evidence="1">The sequence shown here is derived from an EMBL/GenBank/DDBJ whole genome shotgun (WGS) entry which is preliminary data.</text>
</comment>
<keyword evidence="2" id="KW-1185">Reference proteome</keyword>
<gene>
    <name evidence="1" type="ORF">QTN47_11790</name>
</gene>
<dbReference type="RefSeq" id="WP_369329591.1">
    <property type="nucleotide sequence ID" value="NZ_JAULBC010000003.1"/>
</dbReference>
<dbReference type="Proteomes" id="UP001560573">
    <property type="component" value="Unassembled WGS sequence"/>
</dbReference>
<dbReference type="Gene3D" id="2.60.120.200">
    <property type="match status" value="1"/>
</dbReference>
<evidence type="ECO:0008006" key="3">
    <source>
        <dbReference type="Google" id="ProtNLM"/>
    </source>
</evidence>
<reference evidence="1 2" key="1">
    <citation type="submission" date="2023-07" db="EMBL/GenBank/DDBJ databases">
        <authorList>
            <person name="Lian W.-H."/>
        </authorList>
    </citation>
    <scope>NUCLEOTIDE SEQUENCE [LARGE SCALE GENOMIC DNA]</scope>
    <source>
        <strain evidence="1 2">SYSU DXS3180</strain>
    </source>
</reference>
<dbReference type="EMBL" id="JAULBC010000003">
    <property type="protein sequence ID" value="MEX6688183.1"/>
    <property type="molecule type" value="Genomic_DNA"/>
</dbReference>
<sequence length="205" mass="21915">MLPTLKTLKKITCLITVVCVFSLRELHAQFTISETFTGTVVTPDIILGDTAFLTAERGIDPPGQGWLRLTDDQPNQLGYAYLNQRFPSSLGVLIDFEYSDWSSELPDGDGFSVFLFDASYGPGTFKLGPSGAALGYAEVDANSKPPAAYTMGPGLTGGYFGVGFDELGNFAAQLNTVDNSAPGARANAITLRGAYKRSHPLPYGN</sequence>
<dbReference type="SUPFAM" id="SSF49899">
    <property type="entry name" value="Concanavalin A-like lectins/glucanases"/>
    <property type="match status" value="1"/>
</dbReference>